<comment type="caution">
    <text evidence="2">The sequence shown here is derived from an EMBL/GenBank/DDBJ whole genome shotgun (WGS) entry which is preliminary data.</text>
</comment>
<dbReference type="Proteomes" id="UP001165060">
    <property type="component" value="Unassembled WGS sequence"/>
</dbReference>
<protein>
    <recommendedName>
        <fullName evidence="4">Ribosomal RNA methyltransferase FtsJ domain-containing protein</fullName>
    </recommendedName>
</protein>
<keyword evidence="3" id="KW-1185">Reference proteome</keyword>
<feature type="compositionally biased region" description="Basic residues" evidence="1">
    <location>
        <begin position="266"/>
        <end position="276"/>
    </location>
</feature>
<proteinExistence type="predicted"/>
<evidence type="ECO:0008006" key="4">
    <source>
        <dbReference type="Google" id="ProtNLM"/>
    </source>
</evidence>
<organism evidence="2 3">
    <name type="scientific">Tetraparma gracilis</name>
    <dbReference type="NCBI Taxonomy" id="2962635"/>
    <lineage>
        <taxon>Eukaryota</taxon>
        <taxon>Sar</taxon>
        <taxon>Stramenopiles</taxon>
        <taxon>Ochrophyta</taxon>
        <taxon>Bolidophyceae</taxon>
        <taxon>Parmales</taxon>
        <taxon>Triparmaceae</taxon>
        <taxon>Tetraparma</taxon>
    </lineage>
</organism>
<evidence type="ECO:0000313" key="2">
    <source>
        <dbReference type="EMBL" id="GMI27203.1"/>
    </source>
</evidence>
<feature type="region of interest" description="Disordered" evidence="1">
    <location>
        <begin position="262"/>
        <end position="282"/>
    </location>
</feature>
<sequence>MDPEEDLVPIKDDTSSVLFMATASEADSLASSLNSITVPYLASFPPQSTEQKQQSQALQKHMRLGSQLPELFDDDPAALRGYVADKFRFRALSAYASVRAATAVDLIPADPLFLCVGGGPGSDAFGCVLAREGGPPALVFDYAVGWQPVVEQVGELSGGRVGWGGVVDVTQDVAGTTLETALRSRSACVVVFHYVLCEVMRSCEAGDNRDLWMTLVLSIVAGAPTGTVVVVQDQPRDGRVVKLLRERLAGIRDVSVAMVGENRNRSGGKKKRRGAAARREEGGEWDSTTLVITIQG</sequence>
<dbReference type="EMBL" id="BRYB01002891">
    <property type="protein sequence ID" value="GMI27203.1"/>
    <property type="molecule type" value="Genomic_DNA"/>
</dbReference>
<gene>
    <name evidence="2" type="ORF">TeGR_g12746</name>
</gene>
<evidence type="ECO:0000256" key="1">
    <source>
        <dbReference type="SAM" id="MobiDB-lite"/>
    </source>
</evidence>
<reference evidence="2 3" key="1">
    <citation type="journal article" date="2023" name="Commun. Biol.">
        <title>Genome analysis of Parmales, the sister group of diatoms, reveals the evolutionary specialization of diatoms from phago-mixotrophs to photoautotrophs.</title>
        <authorList>
            <person name="Ban H."/>
            <person name="Sato S."/>
            <person name="Yoshikawa S."/>
            <person name="Yamada K."/>
            <person name="Nakamura Y."/>
            <person name="Ichinomiya M."/>
            <person name="Sato N."/>
            <person name="Blanc-Mathieu R."/>
            <person name="Endo H."/>
            <person name="Kuwata A."/>
            <person name="Ogata H."/>
        </authorList>
    </citation>
    <scope>NUCLEOTIDE SEQUENCE [LARGE SCALE GENOMIC DNA]</scope>
</reference>
<evidence type="ECO:0000313" key="3">
    <source>
        <dbReference type="Proteomes" id="UP001165060"/>
    </source>
</evidence>
<name>A0ABQ6MIJ9_9STRA</name>
<accession>A0ABQ6MIJ9</accession>